<evidence type="ECO:0000313" key="9">
    <source>
        <dbReference type="Proteomes" id="UP000253606"/>
    </source>
</evidence>
<protein>
    <submittedName>
        <fullName evidence="8">Glucose-methanol-choline (GMC) oxidoreductase:NAD binding site</fullName>
    </submittedName>
</protein>
<keyword evidence="3" id="KW-0285">Flavoprotein</keyword>
<dbReference type="Pfam" id="PF00732">
    <property type="entry name" value="GMC_oxred_N"/>
    <property type="match status" value="1"/>
</dbReference>
<dbReference type="GO" id="GO:0016614">
    <property type="term" value="F:oxidoreductase activity, acting on CH-OH group of donors"/>
    <property type="evidence" value="ECO:0007669"/>
    <property type="project" value="InterPro"/>
</dbReference>
<accession>A0A2Z5G594</accession>
<dbReference type="AlphaFoldDB" id="A0A2Z5G594"/>
<proteinExistence type="inferred from homology"/>
<dbReference type="KEGG" id="abas:ACPOL_4888"/>
<name>A0A2Z5G594_9BACT</name>
<dbReference type="InterPro" id="IPR007867">
    <property type="entry name" value="GMC_OxRtase_C"/>
</dbReference>
<dbReference type="InterPro" id="IPR051473">
    <property type="entry name" value="P2Ox-like"/>
</dbReference>
<evidence type="ECO:0000259" key="7">
    <source>
        <dbReference type="Pfam" id="PF05199"/>
    </source>
</evidence>
<dbReference type="Proteomes" id="UP000253606">
    <property type="component" value="Chromosome"/>
</dbReference>
<dbReference type="InterPro" id="IPR000172">
    <property type="entry name" value="GMC_OxRdtase_N"/>
</dbReference>
<sequence>MAIKTLCEAGLKVCALNAGRQLDPAKDFRHHRLPYDMKFRGFDSPERRAQSVGYMDSEYVAPDAWEHEIAYATAEGTRWTWPRSNAVGGKTNFWGRSAARMAEIDFKAASRDGFDVDWPISYDEIAPYYTRVEEMIGVASTIQNRTSNPDGRYLPPISFRCLDHIIEAGAKKSGIPYLPDRIAQLTKEHQGHPPCHYCGNCTEGCDVGAFFSSPYFLLPTAHATGNLELRTNAVAREILVDSDGRAKGVAYIDRTNRAEREVYAKAVVVAASCATTAQIMLNSKSRHWPSGIANSSGQLGRNLCDHLYGTSGYGYLPQLLGQPSFPDNVSTATVAWLPRWQNLDNPKQEKFIRGYSFYPGGGCDVFPSYYDDIEGFGASYRAEIKRRYPTPVSFTVQAPSQRSDQNFVDIDPIKKDVFGNPQVRFHFAWDENTMKMWEHSVQVCKELFHNMGGVYQGHGEPESPGWSLHETGTCRMGNDPQHFVTNRFGQTHDVPNLYACDASVLLNCTDKTTTLSVLAFSLRTSEYIVNQFKAGSQTSTVPSRG</sequence>
<feature type="domain" description="Glucose-methanol-choline oxidoreductase C-terminal" evidence="7">
    <location>
        <begin position="405"/>
        <end position="520"/>
    </location>
</feature>
<evidence type="ECO:0000256" key="5">
    <source>
        <dbReference type="ARBA" id="ARBA00023002"/>
    </source>
</evidence>
<feature type="domain" description="Glucose-methanol-choline oxidoreductase N-terminal" evidence="6">
    <location>
        <begin position="72"/>
        <end position="307"/>
    </location>
</feature>
<dbReference type="GO" id="GO:0050660">
    <property type="term" value="F:flavin adenine dinucleotide binding"/>
    <property type="evidence" value="ECO:0007669"/>
    <property type="project" value="InterPro"/>
</dbReference>
<gene>
    <name evidence="8" type="ORF">ACPOL_4888</name>
</gene>
<dbReference type="SUPFAM" id="SSF54373">
    <property type="entry name" value="FAD-linked reductases, C-terminal domain"/>
    <property type="match status" value="1"/>
</dbReference>
<organism evidence="8 9">
    <name type="scientific">Acidisarcina polymorpha</name>
    <dbReference type="NCBI Taxonomy" id="2211140"/>
    <lineage>
        <taxon>Bacteria</taxon>
        <taxon>Pseudomonadati</taxon>
        <taxon>Acidobacteriota</taxon>
        <taxon>Terriglobia</taxon>
        <taxon>Terriglobales</taxon>
        <taxon>Acidobacteriaceae</taxon>
        <taxon>Acidisarcina</taxon>
    </lineage>
</organism>
<dbReference type="SUPFAM" id="SSF51905">
    <property type="entry name" value="FAD/NAD(P)-binding domain"/>
    <property type="match status" value="1"/>
</dbReference>
<evidence type="ECO:0000259" key="6">
    <source>
        <dbReference type="Pfam" id="PF00732"/>
    </source>
</evidence>
<dbReference type="EMBL" id="CP030840">
    <property type="protein sequence ID" value="AXC14150.1"/>
    <property type="molecule type" value="Genomic_DNA"/>
</dbReference>
<comment type="cofactor">
    <cofactor evidence="1">
        <name>FAD</name>
        <dbReference type="ChEBI" id="CHEBI:57692"/>
    </cofactor>
</comment>
<keyword evidence="9" id="KW-1185">Reference proteome</keyword>
<evidence type="ECO:0000256" key="2">
    <source>
        <dbReference type="ARBA" id="ARBA00010790"/>
    </source>
</evidence>
<evidence type="ECO:0000256" key="1">
    <source>
        <dbReference type="ARBA" id="ARBA00001974"/>
    </source>
</evidence>
<dbReference type="InterPro" id="IPR036188">
    <property type="entry name" value="FAD/NAD-bd_sf"/>
</dbReference>
<dbReference type="Gene3D" id="3.50.50.60">
    <property type="entry name" value="FAD/NAD(P)-binding domain"/>
    <property type="match status" value="2"/>
</dbReference>
<reference evidence="8 9" key="1">
    <citation type="journal article" date="2018" name="Front. Microbiol.">
        <title>Hydrolytic Capabilities as a Key to Environmental Success: Chitinolytic and Cellulolytic Acidobacteria From Acidic Sub-arctic Soils and Boreal Peatlands.</title>
        <authorList>
            <person name="Belova S.E."/>
            <person name="Ravin N.V."/>
            <person name="Pankratov T.A."/>
            <person name="Rakitin A.L."/>
            <person name="Ivanova A.A."/>
            <person name="Beletsky A.V."/>
            <person name="Mardanov A.V."/>
            <person name="Sinninghe Damste J.S."/>
            <person name="Dedysh S.N."/>
        </authorList>
    </citation>
    <scope>NUCLEOTIDE SEQUENCE [LARGE SCALE GENOMIC DNA]</scope>
    <source>
        <strain evidence="8 9">SBC82</strain>
    </source>
</reference>
<keyword evidence="5" id="KW-0560">Oxidoreductase</keyword>
<keyword evidence="4" id="KW-0274">FAD</keyword>
<evidence type="ECO:0000313" key="8">
    <source>
        <dbReference type="EMBL" id="AXC14150.1"/>
    </source>
</evidence>
<evidence type="ECO:0000256" key="3">
    <source>
        <dbReference type="ARBA" id="ARBA00022630"/>
    </source>
</evidence>
<evidence type="ECO:0000256" key="4">
    <source>
        <dbReference type="ARBA" id="ARBA00022827"/>
    </source>
</evidence>
<dbReference type="PANTHER" id="PTHR42784">
    <property type="entry name" value="PYRANOSE 2-OXIDASE"/>
    <property type="match status" value="1"/>
</dbReference>
<dbReference type="Pfam" id="PF05199">
    <property type="entry name" value="GMC_oxred_C"/>
    <property type="match status" value="1"/>
</dbReference>
<dbReference type="PANTHER" id="PTHR42784:SF1">
    <property type="entry name" value="PYRANOSE 2-OXIDASE"/>
    <property type="match status" value="1"/>
</dbReference>
<comment type="similarity">
    <text evidence="2">Belongs to the GMC oxidoreductase family.</text>
</comment>